<dbReference type="PANTHER" id="PTHR43034">
    <property type="entry name" value="ION-TRANSLOCATING OXIDOREDUCTASE COMPLEX SUBUNIT C"/>
    <property type="match status" value="1"/>
</dbReference>
<dbReference type="eggNOG" id="COG4656">
    <property type="taxonomic scope" value="Bacteria"/>
</dbReference>
<dbReference type="SUPFAM" id="SSF142019">
    <property type="entry name" value="Nqo1 FMN-binding domain-like"/>
    <property type="match status" value="1"/>
</dbReference>
<keyword evidence="8" id="KW-1003">Cell membrane</keyword>
<comment type="subcellular location">
    <subcellularLocation>
        <location evidence="8">Cell membrane</location>
        <topology evidence="8">Peripheral membrane protein</topology>
    </subcellularLocation>
</comment>
<dbReference type="InterPro" id="IPR017896">
    <property type="entry name" value="4Fe4S_Fe-S-bd"/>
</dbReference>
<reference evidence="11" key="1">
    <citation type="submission" date="2012-02" db="EMBL/GenBank/DDBJ databases">
        <title>The complete genome of Halobacteroides halobius DSM 5150.</title>
        <authorList>
            <person name="Lucas S."/>
            <person name="Copeland A."/>
            <person name="Lapidus A."/>
            <person name="Glavina del Rio T."/>
            <person name="Dalin E."/>
            <person name="Tice H."/>
            <person name="Bruce D."/>
            <person name="Goodwin L."/>
            <person name="Pitluck S."/>
            <person name="Peters L."/>
            <person name="Mikhailova N."/>
            <person name="Gu W."/>
            <person name="Kyrpides N."/>
            <person name="Mavromatis K."/>
            <person name="Ivanova N."/>
            <person name="Brettin T."/>
            <person name="Detter J.C."/>
            <person name="Han C."/>
            <person name="Larimer F."/>
            <person name="Land M."/>
            <person name="Hauser L."/>
            <person name="Markowitz V."/>
            <person name="Cheng J.-F."/>
            <person name="Hugenholtz P."/>
            <person name="Woyke T."/>
            <person name="Wu D."/>
            <person name="Tindall B."/>
            <person name="Pomrenke H."/>
            <person name="Brambilla E."/>
            <person name="Klenk H.-P."/>
            <person name="Eisen J.A."/>
        </authorList>
    </citation>
    <scope>NUCLEOTIDE SEQUENCE [LARGE SCALE GENOMIC DNA]</scope>
    <source>
        <strain evidence="11">ATCC 35273 / DSM 5150 / MD-1</strain>
    </source>
</reference>
<dbReference type="PATRIC" id="fig|748449.3.peg.1938"/>
<dbReference type="NCBIfam" id="TIGR01945">
    <property type="entry name" value="rnfC"/>
    <property type="match status" value="1"/>
</dbReference>
<dbReference type="STRING" id="748449.Halha_2011"/>
<dbReference type="Gene3D" id="3.40.50.11540">
    <property type="entry name" value="NADH-ubiquinone oxidoreductase 51kDa subunit"/>
    <property type="match status" value="1"/>
</dbReference>
<dbReference type="GO" id="GO:0022900">
    <property type="term" value="P:electron transport chain"/>
    <property type="evidence" value="ECO:0007669"/>
    <property type="project" value="UniProtKB-UniRule"/>
</dbReference>
<keyword evidence="1 8" id="KW-0813">Transport</keyword>
<dbReference type="Pfam" id="PF01512">
    <property type="entry name" value="Complex1_51K"/>
    <property type="match status" value="1"/>
</dbReference>
<evidence type="ECO:0000256" key="2">
    <source>
        <dbReference type="ARBA" id="ARBA00022485"/>
    </source>
</evidence>
<dbReference type="EMBL" id="CP003359">
    <property type="protein sequence ID" value="AGB41910.1"/>
    <property type="molecule type" value="Genomic_DNA"/>
</dbReference>
<dbReference type="HOGENOM" id="CLU_010808_6_0_9"/>
<dbReference type="InterPro" id="IPR037225">
    <property type="entry name" value="Nuo51_FMN-bd_sf"/>
</dbReference>
<dbReference type="OrthoDB" id="9767754at2"/>
<keyword evidence="6 8" id="KW-0408">Iron</keyword>
<evidence type="ECO:0000256" key="3">
    <source>
        <dbReference type="ARBA" id="ARBA00022723"/>
    </source>
</evidence>
<dbReference type="PANTHER" id="PTHR43034:SF2">
    <property type="entry name" value="ION-TRANSLOCATING OXIDOREDUCTASE COMPLEX SUBUNIT C"/>
    <property type="match status" value="1"/>
</dbReference>
<keyword evidence="3 8" id="KW-0479">Metal-binding</keyword>
<dbReference type="PROSITE" id="PS51379">
    <property type="entry name" value="4FE4S_FER_2"/>
    <property type="match status" value="2"/>
</dbReference>
<comment type="subunit">
    <text evidence="8">The complex is composed of six subunits: RnfA, RnfB, RnfC, RnfD, RnfE and RnfG.</text>
</comment>
<dbReference type="Pfam" id="PF13375">
    <property type="entry name" value="RnfC_N"/>
    <property type="match status" value="1"/>
</dbReference>
<feature type="binding site" evidence="8">
    <location>
        <position position="401"/>
    </location>
    <ligand>
        <name>[4Fe-4S] cluster</name>
        <dbReference type="ChEBI" id="CHEBI:49883"/>
        <label>2</label>
    </ligand>
</feature>
<keyword evidence="5 8" id="KW-0249">Electron transport</keyword>
<keyword evidence="8" id="KW-1278">Translocase</keyword>
<gene>
    <name evidence="8" type="primary">rnfC</name>
    <name evidence="10" type="ordered locus">Halha_2011</name>
</gene>
<dbReference type="InterPro" id="IPR017900">
    <property type="entry name" value="4Fe4S_Fe_S_CS"/>
</dbReference>
<sequence length="434" mass="46610">MEVKSFDQGIHPRYNKALTKDKALIKAKVPDEVVIPLQQHIGAPAKLLVEEGDLVKVGEKIGESAGFVSANIHASVSGEVIAIENSDSRVEVRIKNDGQDNWAKEAKQNRRLEDLTANELRSIIQEAGMVGLGGATFPSHVKVSIPDDKEVDTVILNGAECEPYLTVDHRLMLEEAKKIVTGLKALMKMTEAKKGYIGVEDNKLDAIKKLQDVTKGNSQLKVVPLETKYPQGGEKQLIDAILGKEVPSGGLPLDIGVVVNNTGTAAAMAEAITEGKPLIQRAVTITGAVKQPQNLLVRIGTPVESLIDQCGGFKGNPGKVILGGPMTGKAQSELDVPVTKGTSGVLVLSEKEVNHYPDASPCIRCARCVDACPAKLIPTNIVKLVKEDMISEADDYNISDCIQCGSCTYVCPANIEMVQWIKLGIAKLQAKKRD</sequence>
<comment type="function">
    <text evidence="8">Part of a membrane-bound complex that couples electron transfer with translocation of ions across the membrane.</text>
</comment>
<dbReference type="InterPro" id="IPR026902">
    <property type="entry name" value="RnfC_N"/>
</dbReference>
<dbReference type="Gene3D" id="3.10.20.600">
    <property type="match status" value="1"/>
</dbReference>
<dbReference type="GO" id="GO:0005886">
    <property type="term" value="C:plasma membrane"/>
    <property type="evidence" value="ECO:0007669"/>
    <property type="project" value="UniProtKB-SubCell"/>
</dbReference>
<name>L0KBJ6_HALHC</name>
<dbReference type="Gene3D" id="3.30.70.20">
    <property type="match status" value="1"/>
</dbReference>
<dbReference type="KEGG" id="hhl:Halha_2011"/>
<dbReference type="Proteomes" id="UP000010880">
    <property type="component" value="Chromosome"/>
</dbReference>
<evidence type="ECO:0000313" key="10">
    <source>
        <dbReference type="EMBL" id="AGB41910.1"/>
    </source>
</evidence>
<evidence type="ECO:0000256" key="1">
    <source>
        <dbReference type="ARBA" id="ARBA00022448"/>
    </source>
</evidence>
<evidence type="ECO:0000256" key="7">
    <source>
        <dbReference type="ARBA" id="ARBA00023014"/>
    </source>
</evidence>
<dbReference type="NCBIfam" id="NF003454">
    <property type="entry name" value="PRK05035.1"/>
    <property type="match status" value="1"/>
</dbReference>
<feature type="binding site" evidence="8">
    <location>
        <position position="404"/>
    </location>
    <ligand>
        <name>[4Fe-4S] cluster</name>
        <dbReference type="ChEBI" id="CHEBI:49883"/>
        <label>2</label>
    </ligand>
</feature>
<keyword evidence="4 8" id="KW-0677">Repeat</keyword>
<feature type="binding site" evidence="8">
    <location>
        <position position="362"/>
    </location>
    <ligand>
        <name>[4Fe-4S] cluster</name>
        <dbReference type="ChEBI" id="CHEBI:49883"/>
        <label>1</label>
    </ligand>
</feature>
<keyword evidence="7 8" id="KW-0411">Iron-sulfur</keyword>
<comment type="similarity">
    <text evidence="8">Belongs to the 4Fe4S bacterial-type ferredoxin family. RnfC subfamily.</text>
</comment>
<proteinExistence type="inferred from homology"/>
<dbReference type="InterPro" id="IPR010208">
    <property type="entry name" value="Ion_transpt_RnfC/RsxC"/>
</dbReference>
<dbReference type="AlphaFoldDB" id="L0KBJ6"/>
<evidence type="ECO:0000256" key="6">
    <source>
        <dbReference type="ARBA" id="ARBA00023004"/>
    </source>
</evidence>
<dbReference type="Pfam" id="PF10531">
    <property type="entry name" value="SLBB"/>
    <property type="match status" value="1"/>
</dbReference>
<feature type="domain" description="4Fe-4S ferredoxin-type" evidence="9">
    <location>
        <begin position="392"/>
        <end position="421"/>
    </location>
</feature>
<dbReference type="RefSeq" id="WP_015327624.1">
    <property type="nucleotide sequence ID" value="NC_019978.1"/>
</dbReference>
<organism evidence="10 11">
    <name type="scientific">Halobacteroides halobius (strain ATCC 35273 / DSM 5150 / MD-1)</name>
    <dbReference type="NCBI Taxonomy" id="748449"/>
    <lineage>
        <taxon>Bacteria</taxon>
        <taxon>Bacillati</taxon>
        <taxon>Bacillota</taxon>
        <taxon>Clostridia</taxon>
        <taxon>Halanaerobiales</taxon>
        <taxon>Halobacteroidaceae</taxon>
        <taxon>Halobacteroides</taxon>
    </lineage>
</organism>
<keyword evidence="11" id="KW-1185">Reference proteome</keyword>
<evidence type="ECO:0000259" key="9">
    <source>
        <dbReference type="PROSITE" id="PS51379"/>
    </source>
</evidence>
<feature type="domain" description="4Fe-4S ferredoxin-type" evidence="9">
    <location>
        <begin position="353"/>
        <end position="382"/>
    </location>
</feature>
<dbReference type="PROSITE" id="PS00198">
    <property type="entry name" value="4FE4S_FER_1"/>
    <property type="match status" value="1"/>
</dbReference>
<accession>L0KBJ6</accession>
<evidence type="ECO:0000256" key="4">
    <source>
        <dbReference type="ARBA" id="ARBA00022737"/>
    </source>
</evidence>
<feature type="binding site" evidence="8">
    <location>
        <position position="368"/>
    </location>
    <ligand>
        <name>[4Fe-4S] cluster</name>
        <dbReference type="ChEBI" id="CHEBI:49883"/>
        <label>1</label>
    </ligand>
</feature>
<dbReference type="HAMAP" id="MF_00461">
    <property type="entry name" value="RsxC_RnfC"/>
    <property type="match status" value="1"/>
</dbReference>
<evidence type="ECO:0000256" key="5">
    <source>
        <dbReference type="ARBA" id="ARBA00022982"/>
    </source>
</evidence>
<dbReference type="SUPFAM" id="SSF46548">
    <property type="entry name" value="alpha-helical ferredoxin"/>
    <property type="match status" value="1"/>
</dbReference>
<dbReference type="InterPro" id="IPR019554">
    <property type="entry name" value="Soluble_ligand-bd"/>
</dbReference>
<dbReference type="GO" id="GO:0046872">
    <property type="term" value="F:metal ion binding"/>
    <property type="evidence" value="ECO:0007669"/>
    <property type="project" value="UniProtKB-KW"/>
</dbReference>
<comment type="cofactor">
    <cofactor evidence="8">
        <name>[4Fe-4S] cluster</name>
        <dbReference type="ChEBI" id="CHEBI:49883"/>
    </cofactor>
    <text evidence="8">Binds 2 [4Fe-4S] clusters per subunit.</text>
</comment>
<dbReference type="InterPro" id="IPR011538">
    <property type="entry name" value="Nuo51_FMN-bd"/>
</dbReference>
<dbReference type="GO" id="GO:0051539">
    <property type="term" value="F:4 iron, 4 sulfur cluster binding"/>
    <property type="evidence" value="ECO:0007669"/>
    <property type="project" value="UniProtKB-KW"/>
</dbReference>
<feature type="binding site" evidence="8">
    <location>
        <position position="411"/>
    </location>
    <ligand>
        <name>[4Fe-4S] cluster</name>
        <dbReference type="ChEBI" id="CHEBI:49883"/>
        <label>1</label>
    </ligand>
</feature>
<feature type="binding site" evidence="8">
    <location>
        <position position="407"/>
    </location>
    <ligand>
        <name>[4Fe-4S] cluster</name>
        <dbReference type="ChEBI" id="CHEBI:49883"/>
        <label>2</label>
    </ligand>
</feature>
<dbReference type="EC" id="7.-.-.-" evidence="8"/>
<dbReference type="GO" id="GO:0009055">
    <property type="term" value="F:electron transfer activity"/>
    <property type="evidence" value="ECO:0007669"/>
    <property type="project" value="InterPro"/>
</dbReference>
<dbReference type="Pfam" id="PF13237">
    <property type="entry name" value="Fer4_10"/>
    <property type="match status" value="1"/>
</dbReference>
<evidence type="ECO:0000256" key="8">
    <source>
        <dbReference type="HAMAP-Rule" id="MF_00461"/>
    </source>
</evidence>
<protein>
    <recommendedName>
        <fullName evidence="8">Ion-translocating oxidoreductase complex subunit C</fullName>
        <ecNumber evidence="8">7.-.-.-</ecNumber>
    </recommendedName>
    <alternativeName>
        <fullName evidence="8">Rnf electron transport complex subunit C</fullName>
    </alternativeName>
</protein>
<keyword evidence="8" id="KW-0472">Membrane</keyword>
<feature type="binding site" evidence="8">
    <location>
        <position position="365"/>
    </location>
    <ligand>
        <name>[4Fe-4S] cluster</name>
        <dbReference type="ChEBI" id="CHEBI:49883"/>
        <label>1</label>
    </ligand>
</feature>
<evidence type="ECO:0000313" key="11">
    <source>
        <dbReference type="Proteomes" id="UP000010880"/>
    </source>
</evidence>
<feature type="binding site" evidence="8">
    <location>
        <position position="372"/>
    </location>
    <ligand>
        <name>[4Fe-4S] cluster</name>
        <dbReference type="ChEBI" id="CHEBI:49883"/>
        <label>2</label>
    </ligand>
</feature>
<keyword evidence="2 8" id="KW-0004">4Fe-4S</keyword>